<gene>
    <name evidence="1" type="ORF">F4821DRAFT_228588</name>
</gene>
<dbReference type="EMBL" id="MU394290">
    <property type="protein sequence ID" value="KAI6090591.1"/>
    <property type="molecule type" value="Genomic_DNA"/>
</dbReference>
<organism evidence="1 2">
    <name type="scientific">Hypoxylon rubiginosum</name>
    <dbReference type="NCBI Taxonomy" id="110542"/>
    <lineage>
        <taxon>Eukaryota</taxon>
        <taxon>Fungi</taxon>
        <taxon>Dikarya</taxon>
        <taxon>Ascomycota</taxon>
        <taxon>Pezizomycotina</taxon>
        <taxon>Sordariomycetes</taxon>
        <taxon>Xylariomycetidae</taxon>
        <taxon>Xylariales</taxon>
        <taxon>Hypoxylaceae</taxon>
        <taxon>Hypoxylon</taxon>
    </lineage>
</organism>
<proteinExistence type="predicted"/>
<sequence>MARFRSSSFVWHWIIPITLLSVAYLSRDTLQAYGFYLAGFGGYTCPQDSYQARIVSYSPLIIHLENFITPKEREHLISLGLPLLEPSMVINKNNERAQVPGRTSSSGYLPSDEPVIGCIRERALSFQGFASGHLLESLQVVKYQPGQSYGAHYDWGISSEDLEVTDRVTTFFAILKGDCEHCGTHFPFLKVDWCSENDQWCRLIDCDASSAINGTVFKALEGSAIFWRNLDDAGVGDPRVLHEGMMVESGEKIGLNIWTRDG</sequence>
<keyword evidence="2" id="KW-1185">Reference proteome</keyword>
<protein>
    <submittedName>
        <fullName evidence="1">Oxidoreductase-like protein</fullName>
    </submittedName>
</protein>
<accession>A0ACC0DDF2</accession>
<evidence type="ECO:0000313" key="1">
    <source>
        <dbReference type="EMBL" id="KAI6090591.1"/>
    </source>
</evidence>
<evidence type="ECO:0000313" key="2">
    <source>
        <dbReference type="Proteomes" id="UP001497680"/>
    </source>
</evidence>
<name>A0ACC0DDF2_9PEZI</name>
<comment type="caution">
    <text evidence="1">The sequence shown here is derived from an EMBL/GenBank/DDBJ whole genome shotgun (WGS) entry which is preliminary data.</text>
</comment>
<reference evidence="1 2" key="1">
    <citation type="journal article" date="2022" name="New Phytol.">
        <title>Ecological generalism drives hyperdiversity of secondary metabolite gene clusters in xylarialean endophytes.</title>
        <authorList>
            <person name="Franco M.E.E."/>
            <person name="Wisecaver J.H."/>
            <person name="Arnold A.E."/>
            <person name="Ju Y.M."/>
            <person name="Slot J.C."/>
            <person name="Ahrendt S."/>
            <person name="Moore L.P."/>
            <person name="Eastman K.E."/>
            <person name="Scott K."/>
            <person name="Konkel Z."/>
            <person name="Mondo S.J."/>
            <person name="Kuo A."/>
            <person name="Hayes R.D."/>
            <person name="Haridas S."/>
            <person name="Andreopoulos B."/>
            <person name="Riley R."/>
            <person name="LaButti K."/>
            <person name="Pangilinan J."/>
            <person name="Lipzen A."/>
            <person name="Amirebrahimi M."/>
            <person name="Yan J."/>
            <person name="Adam C."/>
            <person name="Keymanesh K."/>
            <person name="Ng V."/>
            <person name="Louie K."/>
            <person name="Northen T."/>
            <person name="Drula E."/>
            <person name="Henrissat B."/>
            <person name="Hsieh H.M."/>
            <person name="Youens-Clark K."/>
            <person name="Lutzoni F."/>
            <person name="Miadlikowska J."/>
            <person name="Eastwood D.C."/>
            <person name="Hamelin R.C."/>
            <person name="Grigoriev I.V."/>
            <person name="U'Ren J.M."/>
        </authorList>
    </citation>
    <scope>NUCLEOTIDE SEQUENCE [LARGE SCALE GENOMIC DNA]</scope>
    <source>
        <strain evidence="1 2">ER1909</strain>
    </source>
</reference>
<dbReference type="Proteomes" id="UP001497680">
    <property type="component" value="Unassembled WGS sequence"/>
</dbReference>